<evidence type="ECO:0000313" key="5">
    <source>
        <dbReference type="EMBL" id="MCE2594699.1"/>
    </source>
</evidence>
<proteinExistence type="predicted"/>
<dbReference type="SUPFAM" id="SSF46894">
    <property type="entry name" value="C-terminal effector domain of the bipartite response regulators"/>
    <property type="match status" value="1"/>
</dbReference>
<dbReference type="PROSITE" id="PS00622">
    <property type="entry name" value="HTH_LUXR_1"/>
    <property type="match status" value="1"/>
</dbReference>
<evidence type="ECO:0000256" key="3">
    <source>
        <dbReference type="ARBA" id="ARBA00023163"/>
    </source>
</evidence>
<name>A0ABS8W6S6_9GAMM</name>
<keyword evidence="2" id="KW-0238">DNA-binding</keyword>
<protein>
    <submittedName>
        <fullName evidence="5">Helix-turn-helix transcriptional regulator</fullName>
    </submittedName>
</protein>
<dbReference type="PRINTS" id="PR00038">
    <property type="entry name" value="HTHLUXR"/>
</dbReference>
<dbReference type="Proteomes" id="UP001201273">
    <property type="component" value="Unassembled WGS sequence"/>
</dbReference>
<dbReference type="Pfam" id="PF00196">
    <property type="entry name" value="GerE"/>
    <property type="match status" value="1"/>
</dbReference>
<dbReference type="InterPro" id="IPR016032">
    <property type="entry name" value="Sig_transdc_resp-reg_C-effctor"/>
</dbReference>
<evidence type="ECO:0000259" key="4">
    <source>
        <dbReference type="PROSITE" id="PS50043"/>
    </source>
</evidence>
<reference evidence="5 6" key="1">
    <citation type="journal article" date="2022" name="Environ. Microbiol. Rep.">
        <title>Eco-phylogenetic analyses reveal divergent evolution of vitamin B12 metabolism in the marine bacterial family 'Psychromonadaceae'.</title>
        <authorList>
            <person name="Jin X."/>
            <person name="Yang Y."/>
            <person name="Cao H."/>
            <person name="Gao B."/>
            <person name="Zhao Z."/>
        </authorList>
    </citation>
    <scope>NUCLEOTIDE SEQUENCE [LARGE SCALE GENOMIC DNA]</scope>
    <source>
        <strain evidence="5 6">MKS20</strain>
    </source>
</reference>
<dbReference type="SMART" id="SM00421">
    <property type="entry name" value="HTH_LUXR"/>
    <property type="match status" value="1"/>
</dbReference>
<dbReference type="PANTHER" id="PTHR44688:SF16">
    <property type="entry name" value="DNA-BINDING TRANSCRIPTIONAL ACTIVATOR DEVR_DOSR"/>
    <property type="match status" value="1"/>
</dbReference>
<accession>A0ABS8W6S6</accession>
<dbReference type="InterPro" id="IPR000792">
    <property type="entry name" value="Tscrpt_reg_LuxR_C"/>
</dbReference>
<evidence type="ECO:0000256" key="2">
    <source>
        <dbReference type="ARBA" id="ARBA00023125"/>
    </source>
</evidence>
<sequence length="260" mass="29168">MSHHQHPIVTAQMYQQLLANNDIYFVAFDQAEQILATNYPVSSLQLKCLDDLVFLIGHTNIEGLRAYILNPTSALSFTVANLVFEVIRLSDPQEPAVFALQIQSRDALADEPKLSVIEQDYKIINELASSLSMLTSAPQSQMPESLQQEVRNKHLPEVEKRLQQLQDPMLRMCLEIVKSSMTSLINDAPSMNAQLLQVLTPSELQVAEFIRGGMSSKDIASTLNVARKTVENHRNSLRNKLGITNRGVNLKNYLLGLQQK</sequence>
<comment type="caution">
    <text evidence="5">The sequence shown here is derived from an EMBL/GenBank/DDBJ whole genome shotgun (WGS) entry which is preliminary data.</text>
</comment>
<evidence type="ECO:0000313" key="6">
    <source>
        <dbReference type="Proteomes" id="UP001201273"/>
    </source>
</evidence>
<dbReference type="EMBL" id="JAIMJA010000006">
    <property type="protein sequence ID" value="MCE2594699.1"/>
    <property type="molecule type" value="Genomic_DNA"/>
</dbReference>
<feature type="domain" description="HTH luxR-type" evidence="4">
    <location>
        <begin position="192"/>
        <end position="258"/>
    </location>
</feature>
<dbReference type="CDD" id="cd06170">
    <property type="entry name" value="LuxR_C_like"/>
    <property type="match status" value="1"/>
</dbReference>
<dbReference type="PROSITE" id="PS50043">
    <property type="entry name" value="HTH_LUXR_2"/>
    <property type="match status" value="1"/>
</dbReference>
<dbReference type="InterPro" id="IPR036388">
    <property type="entry name" value="WH-like_DNA-bd_sf"/>
</dbReference>
<gene>
    <name evidence="5" type="ORF">K6Y31_07710</name>
</gene>
<keyword evidence="3" id="KW-0804">Transcription</keyword>
<organism evidence="5 6">
    <name type="scientific">Motilimonas cestriensis</name>
    <dbReference type="NCBI Taxonomy" id="2742685"/>
    <lineage>
        <taxon>Bacteria</taxon>
        <taxon>Pseudomonadati</taxon>
        <taxon>Pseudomonadota</taxon>
        <taxon>Gammaproteobacteria</taxon>
        <taxon>Alteromonadales</taxon>
        <taxon>Alteromonadales genera incertae sedis</taxon>
        <taxon>Motilimonas</taxon>
    </lineage>
</organism>
<dbReference type="PANTHER" id="PTHR44688">
    <property type="entry name" value="DNA-BINDING TRANSCRIPTIONAL ACTIVATOR DEVR_DOSR"/>
    <property type="match status" value="1"/>
</dbReference>
<dbReference type="Gene3D" id="1.10.10.10">
    <property type="entry name" value="Winged helix-like DNA-binding domain superfamily/Winged helix DNA-binding domain"/>
    <property type="match status" value="1"/>
</dbReference>
<keyword evidence="1" id="KW-0805">Transcription regulation</keyword>
<evidence type="ECO:0000256" key="1">
    <source>
        <dbReference type="ARBA" id="ARBA00023015"/>
    </source>
</evidence>
<keyword evidence="6" id="KW-1185">Reference proteome</keyword>
<dbReference type="RefSeq" id="WP_233052227.1">
    <property type="nucleotide sequence ID" value="NZ_JAIMJA010000006.1"/>
</dbReference>